<feature type="region of interest" description="Disordered" evidence="1">
    <location>
        <begin position="230"/>
        <end position="251"/>
    </location>
</feature>
<feature type="region of interest" description="Disordered" evidence="1">
    <location>
        <begin position="304"/>
        <end position="327"/>
    </location>
</feature>
<feature type="domain" description="BZIP" evidence="2">
    <location>
        <begin position="27"/>
        <end position="42"/>
    </location>
</feature>
<sequence>MRFLMTPSRSEQVEWEDWIQVAEPGLRKRIQNRMSQRRHRERKRLQNQSVHLELGSAAASDPTATVDSGANEVAAIPRGVAATVTNRKYTSRCLTQPDAHDASDSQTSTLDSNKELNLPEFDPQLSIDDLLDGATYPETISPRMPGDETSTALPSQDYVPMDCHLSGPVSSPIPFLFDSENVKSSMGSVVGIDQGSYTPPSQVPADPWRAPQGQCRSFCELGNWCSSRHSTNPNSTRTVPKVHQTTPHSTLHPASIESRACMNCGCHVYHNREDLNQLHRIIQESPALSELARQSNVTIKLGVPSQTDRRGFPRLSSARVGPPSPPLTTDTRYYLDENSEDQQRVIVVYIGNANEHE</sequence>
<protein>
    <recommendedName>
        <fullName evidence="2">BZIP domain-containing protein</fullName>
    </recommendedName>
</protein>
<proteinExistence type="predicted"/>
<reference evidence="3 4" key="1">
    <citation type="journal article" date="2018" name="Front. Microbiol.">
        <title>Genomic and genetic insights into a cosmopolitan fungus, Paecilomyces variotii (Eurotiales).</title>
        <authorList>
            <person name="Urquhart A.S."/>
            <person name="Mondo S.J."/>
            <person name="Makela M.R."/>
            <person name="Hane J.K."/>
            <person name="Wiebenga A."/>
            <person name="He G."/>
            <person name="Mihaltcheva S."/>
            <person name="Pangilinan J."/>
            <person name="Lipzen A."/>
            <person name="Barry K."/>
            <person name="de Vries R.P."/>
            <person name="Grigoriev I.V."/>
            <person name="Idnurm A."/>
        </authorList>
    </citation>
    <scope>NUCLEOTIDE SEQUENCE [LARGE SCALE GENOMIC DNA]</scope>
    <source>
        <strain evidence="3 4">CBS 101075</strain>
    </source>
</reference>
<evidence type="ECO:0000259" key="2">
    <source>
        <dbReference type="PROSITE" id="PS00036"/>
    </source>
</evidence>
<comment type="caution">
    <text evidence="3">The sequence shown here is derived from an EMBL/GenBank/DDBJ whole genome shotgun (WGS) entry which is preliminary data.</text>
</comment>
<evidence type="ECO:0000313" key="3">
    <source>
        <dbReference type="EMBL" id="RWQ91366.1"/>
    </source>
</evidence>
<dbReference type="EMBL" id="RCNU01000021">
    <property type="protein sequence ID" value="RWQ91366.1"/>
    <property type="molecule type" value="Genomic_DNA"/>
</dbReference>
<name>A0A443HHX1_BYSSP</name>
<gene>
    <name evidence="3" type="ORF">C8Q69DRAFT_187295</name>
</gene>
<dbReference type="CDD" id="cd14688">
    <property type="entry name" value="bZIP_YAP"/>
    <property type="match status" value="1"/>
</dbReference>
<dbReference type="AlphaFoldDB" id="A0A443HHX1"/>
<accession>A0A443HHX1</accession>
<dbReference type="VEuPathDB" id="FungiDB:C8Q69DRAFT_187295"/>
<evidence type="ECO:0000256" key="1">
    <source>
        <dbReference type="SAM" id="MobiDB-lite"/>
    </source>
</evidence>
<dbReference type="PROSITE" id="PS00036">
    <property type="entry name" value="BZIP_BASIC"/>
    <property type="match status" value="1"/>
</dbReference>
<evidence type="ECO:0000313" key="4">
    <source>
        <dbReference type="Proteomes" id="UP000283841"/>
    </source>
</evidence>
<dbReference type="RefSeq" id="XP_028481011.1">
    <property type="nucleotide sequence ID" value="XM_028625935.1"/>
</dbReference>
<dbReference type="GeneID" id="39595212"/>
<dbReference type="Proteomes" id="UP000283841">
    <property type="component" value="Unassembled WGS sequence"/>
</dbReference>
<organism evidence="3 4">
    <name type="scientific">Byssochlamys spectabilis</name>
    <name type="common">Paecilomyces variotii</name>
    <dbReference type="NCBI Taxonomy" id="264951"/>
    <lineage>
        <taxon>Eukaryota</taxon>
        <taxon>Fungi</taxon>
        <taxon>Dikarya</taxon>
        <taxon>Ascomycota</taxon>
        <taxon>Pezizomycotina</taxon>
        <taxon>Eurotiomycetes</taxon>
        <taxon>Eurotiomycetidae</taxon>
        <taxon>Eurotiales</taxon>
        <taxon>Thermoascaceae</taxon>
        <taxon>Paecilomyces</taxon>
    </lineage>
</organism>
<feature type="region of interest" description="Disordered" evidence="1">
    <location>
        <begin position="95"/>
        <end position="116"/>
    </location>
</feature>
<feature type="compositionally biased region" description="Polar residues" evidence="1">
    <location>
        <begin position="230"/>
        <end position="249"/>
    </location>
</feature>
<dbReference type="GO" id="GO:0003700">
    <property type="term" value="F:DNA-binding transcription factor activity"/>
    <property type="evidence" value="ECO:0007669"/>
    <property type="project" value="InterPro"/>
</dbReference>
<dbReference type="InterPro" id="IPR004827">
    <property type="entry name" value="bZIP"/>
</dbReference>
<keyword evidence="4" id="KW-1185">Reference proteome</keyword>